<dbReference type="AlphaFoldDB" id="L1JPB4"/>
<feature type="signal peptide" evidence="2">
    <location>
        <begin position="1"/>
        <end position="31"/>
    </location>
</feature>
<evidence type="ECO:0000259" key="3">
    <source>
        <dbReference type="PROSITE" id="PS50050"/>
    </source>
</evidence>
<feature type="chain" id="PRO_5008771588" description="TNFR-Cys domain-containing protein" evidence="2">
    <location>
        <begin position="32"/>
        <end position="430"/>
    </location>
</feature>
<feature type="repeat" description="TNFR-Cys" evidence="1">
    <location>
        <begin position="253"/>
        <end position="299"/>
    </location>
</feature>
<dbReference type="PaxDb" id="55529-EKX49903"/>
<dbReference type="PROSITE" id="PS51257">
    <property type="entry name" value="PROKAR_LIPOPROTEIN"/>
    <property type="match status" value="1"/>
</dbReference>
<proteinExistence type="predicted"/>
<protein>
    <recommendedName>
        <fullName evidence="3">TNFR-Cys domain-containing protein</fullName>
    </recommendedName>
</protein>
<keyword evidence="6" id="KW-1185">Reference proteome</keyword>
<reference evidence="5" key="3">
    <citation type="submission" date="2016-03" db="UniProtKB">
        <authorList>
            <consortium name="EnsemblProtists"/>
        </authorList>
    </citation>
    <scope>IDENTIFICATION</scope>
</reference>
<dbReference type="PROSITE" id="PS50050">
    <property type="entry name" value="TNFR_NGFR_2"/>
    <property type="match status" value="2"/>
</dbReference>
<organism evidence="4">
    <name type="scientific">Guillardia theta (strain CCMP2712)</name>
    <name type="common">Cryptophyte</name>
    <dbReference type="NCBI Taxonomy" id="905079"/>
    <lineage>
        <taxon>Eukaryota</taxon>
        <taxon>Cryptophyceae</taxon>
        <taxon>Pyrenomonadales</taxon>
        <taxon>Geminigeraceae</taxon>
        <taxon>Guillardia</taxon>
    </lineage>
</organism>
<feature type="domain" description="TNFR-Cys" evidence="3">
    <location>
        <begin position="253"/>
        <end position="299"/>
    </location>
</feature>
<evidence type="ECO:0000313" key="4">
    <source>
        <dbReference type="EMBL" id="EKX49903.1"/>
    </source>
</evidence>
<dbReference type="KEGG" id="gtt:GUITHDRAFT_104300"/>
<feature type="domain" description="TNFR-Cys" evidence="3">
    <location>
        <begin position="335"/>
        <end position="380"/>
    </location>
</feature>
<gene>
    <name evidence="4" type="ORF">GUITHDRAFT_104300</name>
</gene>
<evidence type="ECO:0000313" key="6">
    <source>
        <dbReference type="Proteomes" id="UP000011087"/>
    </source>
</evidence>
<accession>L1JPB4</accession>
<name>L1JPB4_GUITC</name>
<keyword evidence="2" id="KW-0732">Signal</keyword>
<evidence type="ECO:0000256" key="2">
    <source>
        <dbReference type="SAM" id="SignalP"/>
    </source>
</evidence>
<feature type="repeat" description="TNFR-Cys" evidence="1">
    <location>
        <begin position="335"/>
        <end position="380"/>
    </location>
</feature>
<dbReference type="RefSeq" id="XP_005836883.1">
    <property type="nucleotide sequence ID" value="XM_005836826.1"/>
</dbReference>
<evidence type="ECO:0000313" key="5">
    <source>
        <dbReference type="EnsemblProtists" id="EKX49903"/>
    </source>
</evidence>
<comment type="caution">
    <text evidence="1">Lacks conserved residue(s) required for the propagation of feature annotation.</text>
</comment>
<dbReference type="EMBL" id="JH992980">
    <property type="protein sequence ID" value="EKX49903.1"/>
    <property type="molecule type" value="Genomic_DNA"/>
</dbReference>
<dbReference type="EnsemblProtists" id="EKX49903">
    <property type="protein sequence ID" value="EKX49903"/>
    <property type="gene ID" value="GUITHDRAFT_104300"/>
</dbReference>
<reference evidence="4 6" key="1">
    <citation type="journal article" date="2012" name="Nature">
        <title>Algal genomes reveal evolutionary mosaicism and the fate of nucleomorphs.</title>
        <authorList>
            <consortium name="DOE Joint Genome Institute"/>
            <person name="Curtis B.A."/>
            <person name="Tanifuji G."/>
            <person name="Burki F."/>
            <person name="Gruber A."/>
            <person name="Irimia M."/>
            <person name="Maruyama S."/>
            <person name="Arias M.C."/>
            <person name="Ball S.G."/>
            <person name="Gile G.H."/>
            <person name="Hirakawa Y."/>
            <person name="Hopkins J.F."/>
            <person name="Kuo A."/>
            <person name="Rensing S.A."/>
            <person name="Schmutz J."/>
            <person name="Symeonidi A."/>
            <person name="Elias M."/>
            <person name="Eveleigh R.J."/>
            <person name="Herman E.K."/>
            <person name="Klute M.J."/>
            <person name="Nakayama T."/>
            <person name="Obornik M."/>
            <person name="Reyes-Prieto A."/>
            <person name="Armbrust E.V."/>
            <person name="Aves S.J."/>
            <person name="Beiko R.G."/>
            <person name="Coutinho P."/>
            <person name="Dacks J.B."/>
            <person name="Durnford D.G."/>
            <person name="Fast N.M."/>
            <person name="Green B.R."/>
            <person name="Grisdale C.J."/>
            <person name="Hempel F."/>
            <person name="Henrissat B."/>
            <person name="Hoppner M.P."/>
            <person name="Ishida K."/>
            <person name="Kim E."/>
            <person name="Koreny L."/>
            <person name="Kroth P.G."/>
            <person name="Liu Y."/>
            <person name="Malik S.B."/>
            <person name="Maier U.G."/>
            <person name="McRose D."/>
            <person name="Mock T."/>
            <person name="Neilson J.A."/>
            <person name="Onodera N.T."/>
            <person name="Poole A.M."/>
            <person name="Pritham E.J."/>
            <person name="Richards T.A."/>
            <person name="Rocap G."/>
            <person name="Roy S.W."/>
            <person name="Sarai C."/>
            <person name="Schaack S."/>
            <person name="Shirato S."/>
            <person name="Slamovits C.H."/>
            <person name="Spencer D.F."/>
            <person name="Suzuki S."/>
            <person name="Worden A.Z."/>
            <person name="Zauner S."/>
            <person name="Barry K."/>
            <person name="Bell C."/>
            <person name="Bharti A.K."/>
            <person name="Crow J.A."/>
            <person name="Grimwood J."/>
            <person name="Kramer R."/>
            <person name="Lindquist E."/>
            <person name="Lucas S."/>
            <person name="Salamov A."/>
            <person name="McFadden G.I."/>
            <person name="Lane C.E."/>
            <person name="Keeling P.J."/>
            <person name="Gray M.W."/>
            <person name="Grigoriev I.V."/>
            <person name="Archibald J.M."/>
        </authorList>
    </citation>
    <scope>NUCLEOTIDE SEQUENCE</scope>
    <source>
        <strain evidence="4 6">CCMP2712</strain>
    </source>
</reference>
<dbReference type="HOGENOM" id="CLU_638502_0_0_1"/>
<dbReference type="Proteomes" id="UP000011087">
    <property type="component" value="Unassembled WGS sequence"/>
</dbReference>
<dbReference type="OMA" id="SDKTVWW"/>
<evidence type="ECO:0000256" key="1">
    <source>
        <dbReference type="PROSITE-ProRule" id="PRU00206"/>
    </source>
</evidence>
<sequence>MGRAEERSMPQRAAAILVLALLAGSCRCSLAQPDLCPIGTYSTTGSAVAGLEYCGSTPGEGACACNQSSYQDSSNFPCTAGVDNNITDHILTAVESERWWRIDLGGSKYVYNVTLWPRLDEFYLEDSNTSIYIGSVSSDPFSNALCWNLGEFKSDTASLSITCYLQGQYLFAYKASANGTMNWAEIAIAGCDVCPADKNRTASAGSTSVNDCGKFLSCPAGYFSLFAGCQACSEGKYKGEGYGGCYNCSEAIACSAGEYFSPCDGTRDGGCIHCSNLTLSDCAPGNYLSPCGGTQDAACLACSNETLQCPAGEYFSACNGERDSGCIACSNVTLECPAGEYFSACNAVRDGTCLPCNITVLDCSIGEYFSACDGTRDGACIPCSNKLEGENTKYTSPGIPFDENNCAWDCVSGYLLRMDDTCQPYCDLHP</sequence>
<reference evidence="6" key="2">
    <citation type="submission" date="2012-11" db="EMBL/GenBank/DDBJ databases">
        <authorList>
            <person name="Kuo A."/>
            <person name="Curtis B.A."/>
            <person name="Tanifuji G."/>
            <person name="Burki F."/>
            <person name="Gruber A."/>
            <person name="Irimia M."/>
            <person name="Maruyama S."/>
            <person name="Arias M.C."/>
            <person name="Ball S.G."/>
            <person name="Gile G.H."/>
            <person name="Hirakawa Y."/>
            <person name="Hopkins J.F."/>
            <person name="Rensing S.A."/>
            <person name="Schmutz J."/>
            <person name="Symeonidi A."/>
            <person name="Elias M."/>
            <person name="Eveleigh R.J."/>
            <person name="Herman E.K."/>
            <person name="Klute M.J."/>
            <person name="Nakayama T."/>
            <person name="Obornik M."/>
            <person name="Reyes-Prieto A."/>
            <person name="Armbrust E.V."/>
            <person name="Aves S.J."/>
            <person name="Beiko R.G."/>
            <person name="Coutinho P."/>
            <person name="Dacks J.B."/>
            <person name="Durnford D.G."/>
            <person name="Fast N.M."/>
            <person name="Green B.R."/>
            <person name="Grisdale C."/>
            <person name="Hempe F."/>
            <person name="Henrissat B."/>
            <person name="Hoppner M.P."/>
            <person name="Ishida K.-I."/>
            <person name="Kim E."/>
            <person name="Koreny L."/>
            <person name="Kroth P.G."/>
            <person name="Liu Y."/>
            <person name="Malik S.-B."/>
            <person name="Maier U.G."/>
            <person name="McRose D."/>
            <person name="Mock T."/>
            <person name="Neilson J.A."/>
            <person name="Onodera N.T."/>
            <person name="Poole A.M."/>
            <person name="Pritham E.J."/>
            <person name="Richards T.A."/>
            <person name="Rocap G."/>
            <person name="Roy S.W."/>
            <person name="Sarai C."/>
            <person name="Schaack S."/>
            <person name="Shirato S."/>
            <person name="Slamovits C.H."/>
            <person name="Spencer D.F."/>
            <person name="Suzuki S."/>
            <person name="Worden A.Z."/>
            <person name="Zauner S."/>
            <person name="Barry K."/>
            <person name="Bell C."/>
            <person name="Bharti A.K."/>
            <person name="Crow J.A."/>
            <person name="Grimwood J."/>
            <person name="Kramer R."/>
            <person name="Lindquist E."/>
            <person name="Lucas S."/>
            <person name="Salamov A."/>
            <person name="McFadden G.I."/>
            <person name="Lane C.E."/>
            <person name="Keeling P.J."/>
            <person name="Gray M.W."/>
            <person name="Grigoriev I.V."/>
            <person name="Archibald J.M."/>
        </authorList>
    </citation>
    <scope>NUCLEOTIDE SEQUENCE</scope>
    <source>
        <strain evidence="6">CCMP2712</strain>
    </source>
</reference>
<dbReference type="GeneID" id="17306586"/>
<dbReference type="SUPFAM" id="SSF49785">
    <property type="entry name" value="Galactose-binding domain-like"/>
    <property type="match status" value="1"/>
</dbReference>
<dbReference type="InterPro" id="IPR001368">
    <property type="entry name" value="TNFR/NGFR_Cys_rich_reg"/>
</dbReference>
<dbReference type="InterPro" id="IPR008979">
    <property type="entry name" value="Galactose-bd-like_sf"/>
</dbReference>
<dbReference type="Gene3D" id="2.60.120.260">
    <property type="entry name" value="Galactose-binding domain-like"/>
    <property type="match status" value="1"/>
</dbReference>